<dbReference type="OrthoDB" id="2342176at2759"/>
<proteinExistence type="predicted"/>
<keyword evidence="4" id="KW-1185">Reference proteome</keyword>
<evidence type="ECO:0000313" key="3">
    <source>
        <dbReference type="EMBL" id="KHN95853.1"/>
    </source>
</evidence>
<dbReference type="RefSeq" id="XP_040676919.1">
    <property type="nucleotide sequence ID" value="XM_040825013.1"/>
</dbReference>
<keyword evidence="2" id="KW-0732">Signal</keyword>
<comment type="caution">
    <text evidence="3">The sequence shown here is derived from an EMBL/GenBank/DDBJ whole genome shotgun (WGS) entry which is preliminary data.</text>
</comment>
<dbReference type="AlphaFoldDB" id="A0A0B2WPB4"/>
<evidence type="ECO:0000256" key="2">
    <source>
        <dbReference type="SAM" id="SignalP"/>
    </source>
</evidence>
<dbReference type="STRING" id="1081103.A0A0B2WPB4"/>
<dbReference type="Proteomes" id="UP000030816">
    <property type="component" value="Unassembled WGS sequence"/>
</dbReference>
<dbReference type="Gene3D" id="2.70.50.70">
    <property type="match status" value="1"/>
</dbReference>
<evidence type="ECO:0000256" key="1">
    <source>
        <dbReference type="SAM" id="MobiDB-lite"/>
    </source>
</evidence>
<accession>A0A0B2WPB4</accession>
<feature type="compositionally biased region" description="Low complexity" evidence="1">
    <location>
        <begin position="273"/>
        <end position="287"/>
    </location>
</feature>
<feature type="signal peptide" evidence="2">
    <location>
        <begin position="1"/>
        <end position="20"/>
    </location>
</feature>
<feature type="compositionally biased region" description="Gly residues" evidence="1">
    <location>
        <begin position="288"/>
        <end position="300"/>
    </location>
</feature>
<organism evidence="3 4">
    <name type="scientific">Metarhizium album (strain ARSEF 1941)</name>
    <dbReference type="NCBI Taxonomy" id="1081103"/>
    <lineage>
        <taxon>Eukaryota</taxon>
        <taxon>Fungi</taxon>
        <taxon>Dikarya</taxon>
        <taxon>Ascomycota</taxon>
        <taxon>Pezizomycotina</taxon>
        <taxon>Sordariomycetes</taxon>
        <taxon>Hypocreomycetidae</taxon>
        <taxon>Hypocreales</taxon>
        <taxon>Clavicipitaceae</taxon>
        <taxon>Metarhizium</taxon>
    </lineage>
</organism>
<dbReference type="EMBL" id="AZHE01000019">
    <property type="protein sequence ID" value="KHN95853.1"/>
    <property type="molecule type" value="Genomic_DNA"/>
</dbReference>
<feature type="chain" id="PRO_5002096101" evidence="2">
    <location>
        <begin position="21"/>
        <end position="300"/>
    </location>
</feature>
<dbReference type="PANTHER" id="PTHR36182:SF1">
    <property type="entry name" value="PROTEIN, PUTATIVE (AFU_ORTHOLOGUE AFUA_6G10930)-RELATED"/>
    <property type="match status" value="1"/>
</dbReference>
<reference evidence="3 4" key="1">
    <citation type="journal article" date="2014" name="Proc. Natl. Acad. Sci. U.S.A.">
        <title>Trajectory and genomic determinants of fungal-pathogen speciation and host adaptation.</title>
        <authorList>
            <person name="Hu X."/>
            <person name="Xiao G."/>
            <person name="Zheng P."/>
            <person name="Shang Y."/>
            <person name="Su Y."/>
            <person name="Zhang X."/>
            <person name="Liu X."/>
            <person name="Zhan S."/>
            <person name="St Leger R.J."/>
            <person name="Wang C."/>
        </authorList>
    </citation>
    <scope>NUCLEOTIDE SEQUENCE [LARGE SCALE GENOMIC DNA]</scope>
    <source>
        <strain evidence="3 4">ARSEF 1941</strain>
    </source>
</reference>
<feature type="compositionally biased region" description="Low complexity" evidence="1">
    <location>
        <begin position="232"/>
        <end position="251"/>
    </location>
</feature>
<evidence type="ECO:0000313" key="4">
    <source>
        <dbReference type="Proteomes" id="UP000030816"/>
    </source>
</evidence>
<dbReference type="PANTHER" id="PTHR36182">
    <property type="entry name" value="PROTEIN, PUTATIVE (AFU_ORTHOLOGUE AFUA_6G10930)-RELATED"/>
    <property type="match status" value="1"/>
</dbReference>
<feature type="region of interest" description="Disordered" evidence="1">
    <location>
        <begin position="203"/>
        <end position="300"/>
    </location>
</feature>
<gene>
    <name evidence="3" type="ORF">MAM_06215</name>
</gene>
<dbReference type="HOGENOM" id="CLU_032571_2_3_1"/>
<name>A0A0B2WPB4_METAS</name>
<protein>
    <submittedName>
        <fullName evidence="3">RNA polymerase Rpb1 repeat domain protein</fullName>
    </submittedName>
</protein>
<dbReference type="GeneID" id="63740670"/>
<sequence length="300" mass="29403">MKTFSAVIGAVLGFASLGSAHMQMSDPPPFKSSHNKFATTKDTDMSSPLAANGANFPCKGYHKAVGTPEGQPVATWTPGQSYKMTIGGGAYHNGGSCQASLSVDGGKTWKVIHSYIGSCPAQGESSFGFVVPGDTPAGNAIFAWTWFNQVGNREMYMNCAAVTIGGGAPKVRKARGASVPFNSRPAMFVANIGNGCKTADSADVIFPDPGPDVDSKSQKSAAPVGNCGAQRSGSGSASASAPAASGAGAAPLKDNNAGGAGAPPAGAPPAGGPPAAAIPAATSAPAPVGGGGSNGTCGGQ</sequence>